<keyword evidence="2" id="KW-1185">Reference proteome</keyword>
<accession>A0A1R3GHB4</accession>
<proteinExistence type="predicted"/>
<sequence>MGRARATMGHRGPPWATCIFRKTKVPNAKKPQAKCFPCLKLTKCSLQTPWHALPNASEGLGSFFVRENEDGSFTGHRYPQFPVMTKGR</sequence>
<protein>
    <submittedName>
        <fullName evidence="1">Glycoside hydrolase family 28 protein / polygalacturonase (Pectinase) family protein</fullName>
    </submittedName>
</protein>
<evidence type="ECO:0000313" key="1">
    <source>
        <dbReference type="EMBL" id="OMO57447.1"/>
    </source>
</evidence>
<name>A0A1R3GHB4_9ROSI</name>
<dbReference type="GO" id="GO:0016787">
    <property type="term" value="F:hydrolase activity"/>
    <property type="evidence" value="ECO:0007669"/>
    <property type="project" value="UniProtKB-KW"/>
</dbReference>
<comment type="caution">
    <text evidence="1">The sequence shown here is derived from an EMBL/GenBank/DDBJ whole genome shotgun (WGS) entry which is preliminary data.</text>
</comment>
<reference evidence="2" key="1">
    <citation type="submission" date="2013-09" db="EMBL/GenBank/DDBJ databases">
        <title>Corchorus olitorius genome sequencing.</title>
        <authorList>
            <person name="Alam M."/>
            <person name="Haque M.S."/>
            <person name="Islam M.S."/>
            <person name="Emdad E.M."/>
            <person name="Islam M.M."/>
            <person name="Ahmed B."/>
            <person name="Halim A."/>
            <person name="Hossen Q.M.M."/>
            <person name="Hossain M.Z."/>
            <person name="Ahmed R."/>
            <person name="Khan M.M."/>
            <person name="Islam R."/>
            <person name="Rashid M.M."/>
            <person name="Khan S.A."/>
            <person name="Rahman M.S."/>
            <person name="Alam M."/>
            <person name="Yahiya A.S."/>
            <person name="Khan M.S."/>
            <person name="Azam M.S."/>
            <person name="Haque T."/>
            <person name="Lashkar M.Z.H."/>
            <person name="Akhand A.I."/>
            <person name="Morshed G."/>
            <person name="Roy S."/>
            <person name="Uddin K.S."/>
            <person name="Rabeya T."/>
            <person name="Hossain A.S."/>
            <person name="Chowdhury A."/>
            <person name="Snigdha A.R."/>
            <person name="Mortoza M.S."/>
            <person name="Matin S.A."/>
            <person name="Hoque S.M.E."/>
            <person name="Islam M.K."/>
            <person name="Roy D.K."/>
            <person name="Haider R."/>
            <person name="Moosa M.M."/>
            <person name="Elias S.M."/>
            <person name="Hasan A.M."/>
            <person name="Jahan S."/>
            <person name="Shafiuddin M."/>
            <person name="Mahmood N."/>
            <person name="Shommy N.S."/>
        </authorList>
    </citation>
    <scope>NUCLEOTIDE SEQUENCE [LARGE SCALE GENOMIC DNA]</scope>
    <source>
        <strain evidence="2">cv. O-4</strain>
    </source>
</reference>
<keyword evidence="1" id="KW-0378">Hydrolase</keyword>
<organism evidence="1 2">
    <name type="scientific">Corchorus olitorius</name>
    <dbReference type="NCBI Taxonomy" id="93759"/>
    <lineage>
        <taxon>Eukaryota</taxon>
        <taxon>Viridiplantae</taxon>
        <taxon>Streptophyta</taxon>
        <taxon>Embryophyta</taxon>
        <taxon>Tracheophyta</taxon>
        <taxon>Spermatophyta</taxon>
        <taxon>Magnoliopsida</taxon>
        <taxon>eudicotyledons</taxon>
        <taxon>Gunneridae</taxon>
        <taxon>Pentapetalae</taxon>
        <taxon>rosids</taxon>
        <taxon>malvids</taxon>
        <taxon>Malvales</taxon>
        <taxon>Malvaceae</taxon>
        <taxon>Grewioideae</taxon>
        <taxon>Apeibeae</taxon>
        <taxon>Corchorus</taxon>
    </lineage>
</organism>
<evidence type="ECO:0000313" key="2">
    <source>
        <dbReference type="Proteomes" id="UP000187203"/>
    </source>
</evidence>
<dbReference type="Proteomes" id="UP000187203">
    <property type="component" value="Unassembled WGS sequence"/>
</dbReference>
<gene>
    <name evidence="1" type="ORF">COLO4_35383</name>
</gene>
<dbReference type="AlphaFoldDB" id="A0A1R3GHB4"/>
<dbReference type="EMBL" id="AWUE01022537">
    <property type="protein sequence ID" value="OMO57447.1"/>
    <property type="molecule type" value="Genomic_DNA"/>
</dbReference>